<dbReference type="Pfam" id="PF03372">
    <property type="entry name" value="Exo_endo_phos"/>
    <property type="match status" value="1"/>
</dbReference>
<name>A0A0R2BF06_9LACO</name>
<dbReference type="InterPro" id="IPR051547">
    <property type="entry name" value="TDP2-like"/>
</dbReference>
<evidence type="ECO:0000313" key="4">
    <source>
        <dbReference type="Proteomes" id="UP000051612"/>
    </source>
</evidence>
<comment type="caution">
    <text evidence="3">The sequence shown here is derived from an EMBL/GenBank/DDBJ whole genome shotgun (WGS) entry which is preliminary data.</text>
</comment>
<evidence type="ECO:0000313" key="3">
    <source>
        <dbReference type="EMBL" id="KRM77456.1"/>
    </source>
</evidence>
<accession>A0A0R2BF06</accession>
<dbReference type="SUPFAM" id="SSF56219">
    <property type="entry name" value="DNase I-like"/>
    <property type="match status" value="1"/>
</dbReference>
<evidence type="ECO:0000259" key="2">
    <source>
        <dbReference type="Pfam" id="PF03372"/>
    </source>
</evidence>
<gene>
    <name evidence="3" type="ORF">FC48_GL000669</name>
</gene>
<dbReference type="CDD" id="cd09079">
    <property type="entry name" value="RgfB-like"/>
    <property type="match status" value="1"/>
</dbReference>
<feature type="domain" description="Endonuclease/exonuclease/phosphatase" evidence="2">
    <location>
        <begin position="27"/>
        <end position="266"/>
    </location>
</feature>
<dbReference type="GO" id="GO:0016787">
    <property type="term" value="F:hydrolase activity"/>
    <property type="evidence" value="ECO:0007669"/>
    <property type="project" value="UniProtKB-KW"/>
</dbReference>
<evidence type="ECO:0000256" key="1">
    <source>
        <dbReference type="ARBA" id="ARBA00022801"/>
    </source>
</evidence>
<dbReference type="Gene3D" id="3.60.10.10">
    <property type="entry name" value="Endonuclease/exonuclease/phosphatase"/>
    <property type="match status" value="1"/>
</dbReference>
<reference evidence="3 4" key="1">
    <citation type="journal article" date="2015" name="Genome Announc.">
        <title>Expanding the biotechnology potential of lactobacilli through comparative genomics of 213 strains and associated genera.</title>
        <authorList>
            <person name="Sun Z."/>
            <person name="Harris H.M."/>
            <person name="McCann A."/>
            <person name="Guo C."/>
            <person name="Argimon S."/>
            <person name="Zhang W."/>
            <person name="Yang X."/>
            <person name="Jeffery I.B."/>
            <person name="Cooney J.C."/>
            <person name="Kagawa T.F."/>
            <person name="Liu W."/>
            <person name="Song Y."/>
            <person name="Salvetti E."/>
            <person name="Wrobel A."/>
            <person name="Rasinkangas P."/>
            <person name="Parkhill J."/>
            <person name="Rea M.C."/>
            <person name="O'Sullivan O."/>
            <person name="Ritari J."/>
            <person name="Douillard F.P."/>
            <person name="Paul Ross R."/>
            <person name="Yang R."/>
            <person name="Briner A.E."/>
            <person name="Felis G.E."/>
            <person name="de Vos W.M."/>
            <person name="Barrangou R."/>
            <person name="Klaenhammer T.R."/>
            <person name="Caufield P.W."/>
            <person name="Cui Y."/>
            <person name="Zhang H."/>
            <person name="O'Toole P.W."/>
        </authorList>
    </citation>
    <scope>NUCLEOTIDE SEQUENCE [LARGE SCALE GENOMIC DNA]</scope>
    <source>
        <strain evidence="3 4">DSM 20452</strain>
    </source>
</reference>
<dbReference type="PANTHER" id="PTHR15822:SF23">
    <property type="entry name" value="ENDONUCLEASE_EXONUCLEASE_PHOSPHATASE FAMILY PROTEIN"/>
    <property type="match status" value="1"/>
</dbReference>
<dbReference type="PANTHER" id="PTHR15822">
    <property type="entry name" value="TRAF AND TNF RECEPTOR-ASSOCIATED PROTEIN"/>
    <property type="match status" value="1"/>
</dbReference>
<organism evidence="3 4">
    <name type="scientific">Ligilactobacillus murinus DSM 20452 = NBRC 14221</name>
    <dbReference type="NCBI Taxonomy" id="1423772"/>
    <lineage>
        <taxon>Bacteria</taxon>
        <taxon>Bacillati</taxon>
        <taxon>Bacillota</taxon>
        <taxon>Bacilli</taxon>
        <taxon>Lactobacillales</taxon>
        <taxon>Lactobacillaceae</taxon>
        <taxon>Ligilactobacillus</taxon>
    </lineage>
</organism>
<protein>
    <recommendedName>
        <fullName evidence="2">Endonuclease/exonuclease/phosphatase domain-containing protein</fullName>
    </recommendedName>
</protein>
<proteinExistence type="predicted"/>
<dbReference type="PATRIC" id="fig|1423772.3.peg.732"/>
<dbReference type="AlphaFoldDB" id="A0A0R2BF06"/>
<sequence length="274" mass="31137">MEEFYVAKFLTLNTHSWLGEDPKWALETLGKQILKADYDVIALQEVNQRIDSPDVLQAPYTLENQHHLHEDNYALKLVEYLKEKGATYYFTWAYSHIGYDKYHEGVALLSKQPFSSEKSALTSAVDDEYNYHTRRALIAKTTVAGKELCVVSGHFSWWKSDFKSEWHRLEKALVAEATPLVIMGDFNNPENTPGHELVLASPLGLKDSHLAAKKVTGGPTILQDIDGWENNDKALRIDFIFVSQQLEVKESHVLFDGKKSPLISDHFGVECVIK</sequence>
<dbReference type="InterPro" id="IPR005135">
    <property type="entry name" value="Endo/exonuclease/phosphatase"/>
</dbReference>
<dbReference type="Proteomes" id="UP000051612">
    <property type="component" value="Unassembled WGS sequence"/>
</dbReference>
<dbReference type="InterPro" id="IPR036691">
    <property type="entry name" value="Endo/exonu/phosph_ase_sf"/>
</dbReference>
<dbReference type="EMBL" id="AYYN01000018">
    <property type="protein sequence ID" value="KRM77456.1"/>
    <property type="molecule type" value="Genomic_DNA"/>
</dbReference>
<keyword evidence="1" id="KW-0378">Hydrolase</keyword>